<evidence type="ECO:0000256" key="5">
    <source>
        <dbReference type="ARBA" id="ARBA00011245"/>
    </source>
</evidence>
<comment type="subunit">
    <text evidence="5 9">Monomer.</text>
</comment>
<dbReference type="FunFam" id="3.40.190.10:FF:000005">
    <property type="entry name" value="Porphobilinogen deaminase"/>
    <property type="match status" value="1"/>
</dbReference>
<dbReference type="Pfam" id="PF01379">
    <property type="entry name" value="Porphobil_deam"/>
    <property type="match status" value="1"/>
</dbReference>
<dbReference type="InterPro" id="IPR022419">
    <property type="entry name" value="Porphobilin_deaminase_cofac_BS"/>
</dbReference>
<evidence type="ECO:0000259" key="10">
    <source>
        <dbReference type="Pfam" id="PF01379"/>
    </source>
</evidence>
<keyword evidence="13" id="KW-1185">Reference proteome</keyword>
<keyword evidence="6 9" id="KW-0808">Transferase</keyword>
<evidence type="ECO:0000256" key="3">
    <source>
        <dbReference type="ARBA" id="ARBA00005173"/>
    </source>
</evidence>
<evidence type="ECO:0000256" key="1">
    <source>
        <dbReference type="ARBA" id="ARBA00002869"/>
    </source>
</evidence>
<dbReference type="PANTHER" id="PTHR11557:SF0">
    <property type="entry name" value="PORPHOBILINOGEN DEAMINASE"/>
    <property type="match status" value="1"/>
</dbReference>
<evidence type="ECO:0000256" key="2">
    <source>
        <dbReference type="ARBA" id="ARBA00004735"/>
    </source>
</evidence>
<dbReference type="SUPFAM" id="SSF53850">
    <property type="entry name" value="Periplasmic binding protein-like II"/>
    <property type="match status" value="1"/>
</dbReference>
<gene>
    <name evidence="9" type="primary">hemC</name>
    <name evidence="12" type="ORF">cpu_09830</name>
</gene>
<dbReference type="EC" id="2.5.1.61" evidence="9"/>
<dbReference type="GO" id="GO:0004418">
    <property type="term" value="F:hydroxymethylbilane synthase activity"/>
    <property type="evidence" value="ECO:0007669"/>
    <property type="project" value="UniProtKB-UniRule"/>
</dbReference>
<dbReference type="SUPFAM" id="SSF54782">
    <property type="entry name" value="Porphobilinogen deaminase (hydroxymethylbilane synthase), C-terminal domain"/>
    <property type="match status" value="1"/>
</dbReference>
<feature type="modified residue" description="S-(dipyrrolylmethanemethyl)cysteine" evidence="9">
    <location>
        <position position="241"/>
    </location>
</feature>
<evidence type="ECO:0000256" key="9">
    <source>
        <dbReference type="HAMAP-Rule" id="MF_00260"/>
    </source>
</evidence>
<comment type="pathway">
    <text evidence="2">Porphyrin-containing compound metabolism; protoporphyrin-IX biosynthesis; coproporphyrinogen-III from 5-aminolevulinate: step 2/4.</text>
</comment>
<dbReference type="Gene3D" id="3.30.160.40">
    <property type="entry name" value="Porphobilinogen deaminase, C-terminal domain"/>
    <property type="match status" value="1"/>
</dbReference>
<dbReference type="STRING" id="870242.cpu_09830"/>
<dbReference type="Proteomes" id="UP000187485">
    <property type="component" value="Unassembled WGS sequence"/>
</dbReference>
<comment type="similarity">
    <text evidence="4 9">Belongs to the HMBS family.</text>
</comment>
<evidence type="ECO:0000256" key="8">
    <source>
        <dbReference type="ARBA" id="ARBA00048169"/>
    </source>
</evidence>
<dbReference type="HAMAP" id="MF_00260">
    <property type="entry name" value="Porphobil_deam"/>
    <property type="match status" value="1"/>
</dbReference>
<evidence type="ECO:0000313" key="12">
    <source>
        <dbReference type="EMBL" id="GAV22473.1"/>
    </source>
</evidence>
<dbReference type="OrthoDB" id="9810298at2"/>
<dbReference type="PRINTS" id="PR00151">
    <property type="entry name" value="PORPHBDMNASE"/>
</dbReference>
<dbReference type="RefSeq" id="WP_075858956.1">
    <property type="nucleotide sequence ID" value="NZ_BDJK01000014.1"/>
</dbReference>
<dbReference type="FunFam" id="3.40.190.10:FF:000004">
    <property type="entry name" value="Porphobilinogen deaminase"/>
    <property type="match status" value="1"/>
</dbReference>
<evidence type="ECO:0000259" key="11">
    <source>
        <dbReference type="Pfam" id="PF03900"/>
    </source>
</evidence>
<proteinExistence type="inferred from homology"/>
<reference evidence="13" key="1">
    <citation type="submission" date="2016-12" db="EMBL/GenBank/DDBJ databases">
        <title>Draft Genome Sequences od Carboxydothermus pertinax and islandicus, Hydrogenogenic Carboxydotrophic Bacteria.</title>
        <authorList>
            <person name="Fukuyama Y."/>
            <person name="Ohmae K."/>
            <person name="Yoneda Y."/>
            <person name="Yoshida T."/>
            <person name="Sako Y."/>
        </authorList>
    </citation>
    <scope>NUCLEOTIDE SEQUENCE [LARGE SCALE GENOMIC DNA]</scope>
    <source>
        <strain evidence="13">Ug1</strain>
    </source>
</reference>
<dbReference type="EMBL" id="BDJK01000014">
    <property type="protein sequence ID" value="GAV22473.1"/>
    <property type="molecule type" value="Genomic_DNA"/>
</dbReference>
<dbReference type="InterPro" id="IPR000860">
    <property type="entry name" value="HemC"/>
</dbReference>
<dbReference type="InterPro" id="IPR022418">
    <property type="entry name" value="Porphobilinogen_deaminase_C"/>
</dbReference>
<evidence type="ECO:0000313" key="13">
    <source>
        <dbReference type="Proteomes" id="UP000187485"/>
    </source>
</evidence>
<evidence type="ECO:0000256" key="7">
    <source>
        <dbReference type="ARBA" id="ARBA00023244"/>
    </source>
</evidence>
<dbReference type="FunFam" id="3.30.160.40:FF:000002">
    <property type="entry name" value="Porphobilinogen deaminase"/>
    <property type="match status" value="1"/>
</dbReference>
<dbReference type="GO" id="GO:0006782">
    <property type="term" value="P:protoporphyrinogen IX biosynthetic process"/>
    <property type="evidence" value="ECO:0007669"/>
    <property type="project" value="UniProtKB-UniRule"/>
</dbReference>
<feature type="domain" description="Porphobilinogen deaminase N-terminal" evidence="10">
    <location>
        <begin position="6"/>
        <end position="212"/>
    </location>
</feature>
<dbReference type="InterPro" id="IPR022417">
    <property type="entry name" value="Porphobilin_deaminase_N"/>
</dbReference>
<comment type="catalytic activity">
    <reaction evidence="8 9">
        <text>4 porphobilinogen + H2O = hydroxymethylbilane + 4 NH4(+)</text>
        <dbReference type="Rhea" id="RHEA:13185"/>
        <dbReference type="ChEBI" id="CHEBI:15377"/>
        <dbReference type="ChEBI" id="CHEBI:28938"/>
        <dbReference type="ChEBI" id="CHEBI:57845"/>
        <dbReference type="ChEBI" id="CHEBI:58126"/>
        <dbReference type="EC" id="2.5.1.61"/>
    </reaction>
</comment>
<dbReference type="GO" id="GO:0005737">
    <property type="term" value="C:cytoplasm"/>
    <property type="evidence" value="ECO:0007669"/>
    <property type="project" value="UniProtKB-UniRule"/>
</dbReference>
<keyword evidence="7 9" id="KW-0627">Porphyrin biosynthesis</keyword>
<dbReference type="PIRSF" id="PIRSF001438">
    <property type="entry name" value="4pyrrol_synth_OHMeBilane_synth"/>
    <property type="match status" value="1"/>
</dbReference>
<dbReference type="CDD" id="cd13646">
    <property type="entry name" value="PBP2_EcHMBS_like"/>
    <property type="match status" value="1"/>
</dbReference>
<comment type="caution">
    <text evidence="12">The sequence shown here is derived from an EMBL/GenBank/DDBJ whole genome shotgun (WGS) entry which is preliminary data.</text>
</comment>
<comment type="miscellaneous">
    <text evidence="9">The porphobilinogen subunits are added to the dipyrromethane group.</text>
</comment>
<feature type="domain" description="Porphobilinogen deaminase C-terminal" evidence="11">
    <location>
        <begin position="226"/>
        <end position="294"/>
    </location>
</feature>
<dbReference type="Gene3D" id="3.40.190.10">
    <property type="entry name" value="Periplasmic binding protein-like II"/>
    <property type="match status" value="2"/>
</dbReference>
<dbReference type="NCBIfam" id="TIGR00212">
    <property type="entry name" value="hemC"/>
    <property type="match status" value="1"/>
</dbReference>
<organism evidence="12 13">
    <name type="scientific">Carboxydothermus pertinax</name>
    <dbReference type="NCBI Taxonomy" id="870242"/>
    <lineage>
        <taxon>Bacteria</taxon>
        <taxon>Bacillati</taxon>
        <taxon>Bacillota</taxon>
        <taxon>Clostridia</taxon>
        <taxon>Thermoanaerobacterales</taxon>
        <taxon>Thermoanaerobacteraceae</taxon>
        <taxon>Carboxydothermus</taxon>
    </lineage>
</organism>
<evidence type="ECO:0000256" key="4">
    <source>
        <dbReference type="ARBA" id="ARBA00005638"/>
    </source>
</evidence>
<dbReference type="InterPro" id="IPR036803">
    <property type="entry name" value="Porphobilinogen_deaminase_C_sf"/>
</dbReference>
<evidence type="ECO:0000256" key="6">
    <source>
        <dbReference type="ARBA" id="ARBA00022679"/>
    </source>
</evidence>
<dbReference type="AlphaFoldDB" id="A0A1L8CU80"/>
<comment type="function">
    <text evidence="1 9">Tetrapolymerization of the monopyrrole PBG into the hydroxymethylbilane pre-uroporphyrinogen in several discrete steps.</text>
</comment>
<dbReference type="PANTHER" id="PTHR11557">
    <property type="entry name" value="PORPHOBILINOGEN DEAMINASE"/>
    <property type="match status" value="1"/>
</dbReference>
<sequence length="311" mass="34279">MTKEVIVGSRDSALALWQTNWVVDKLREIYPEINFKIVTLKTKGDKILDVALAKIGDKGLFTKELEHALLNHKIDMAVHSMKDLPTVLPEGLKIGAFCEREYPGDVLISPKGYKFSDLPHGAKIGTSSLRRIAQLLAVRPDLEMISLRGNLSTRFRKMEEMGLDGIVLAFAGVKRLGLANKITEKLSFDFCLPAVGQGSIGVEIREDDTFMEKLLEPLNHLETNRAIRAERAFLKRLEGGCQIPIGALGKVREGGLYLKGVVASLEGKVILKGETHGSIDEPEKLGIRLAEELLAKGADKILETIRCDENG</sequence>
<dbReference type="Pfam" id="PF03900">
    <property type="entry name" value="Porphobil_deamC"/>
    <property type="match status" value="1"/>
</dbReference>
<name>A0A1L8CU80_9THEO</name>
<protein>
    <recommendedName>
        <fullName evidence="9">Porphobilinogen deaminase</fullName>
        <shortName evidence="9">PBG</shortName>
        <ecNumber evidence="9">2.5.1.61</ecNumber>
    </recommendedName>
    <alternativeName>
        <fullName evidence="9">Hydroxymethylbilane synthase</fullName>
        <shortName evidence="9">HMBS</shortName>
    </alternativeName>
    <alternativeName>
        <fullName evidence="9">Pre-uroporphyrinogen synthase</fullName>
    </alternativeName>
</protein>
<comment type="cofactor">
    <cofactor evidence="9">
        <name>dipyrromethane</name>
        <dbReference type="ChEBI" id="CHEBI:60342"/>
    </cofactor>
    <text evidence="9">Binds 1 dipyrromethane group covalently.</text>
</comment>
<comment type="pathway">
    <text evidence="3">Porphyrin-containing compound metabolism; chlorophyll biosynthesis.</text>
</comment>
<dbReference type="PROSITE" id="PS00533">
    <property type="entry name" value="PORPHOBILINOGEN_DEAM"/>
    <property type="match status" value="1"/>
</dbReference>
<accession>A0A1L8CU80</accession>